<dbReference type="InterPro" id="IPR023696">
    <property type="entry name" value="Ureohydrolase_dom_sf"/>
</dbReference>
<dbReference type="PANTHER" id="PTHR48252">
    <property type="entry name" value="HISTONE DEACETYLASE 2-RELATED"/>
    <property type="match status" value="1"/>
</dbReference>
<proteinExistence type="predicted"/>
<reference evidence="2 3" key="1">
    <citation type="submission" date="2020-10" db="EMBL/GenBank/DDBJ databases">
        <title>The Coptis chinensis genome and diversification of protoberbering-type alkaloids.</title>
        <authorList>
            <person name="Wang B."/>
            <person name="Shu S."/>
            <person name="Song C."/>
            <person name="Liu Y."/>
        </authorList>
    </citation>
    <scope>NUCLEOTIDE SEQUENCE [LARGE SCALE GENOMIC DNA]</scope>
    <source>
        <strain evidence="2">HL-2020</strain>
        <tissue evidence="2">Leaf</tissue>
    </source>
</reference>
<evidence type="ECO:0000313" key="3">
    <source>
        <dbReference type="Proteomes" id="UP000631114"/>
    </source>
</evidence>
<accession>A0A835MD62</accession>
<dbReference type="Proteomes" id="UP000631114">
    <property type="component" value="Unassembled WGS sequence"/>
</dbReference>
<name>A0A835MD62_9MAGN</name>
<dbReference type="SUPFAM" id="SSF52768">
    <property type="entry name" value="Arginase/deacetylase"/>
    <property type="match status" value="1"/>
</dbReference>
<feature type="compositionally biased region" description="Acidic residues" evidence="1">
    <location>
        <begin position="97"/>
        <end position="106"/>
    </location>
</feature>
<protein>
    <recommendedName>
        <fullName evidence="4">Histone deacetylase</fullName>
    </recommendedName>
</protein>
<dbReference type="OrthoDB" id="1925057at2759"/>
<gene>
    <name evidence="2" type="ORF">IFM89_006996</name>
</gene>
<sequence>MVLGGGGYTIRNVARCWCYETAIAVGVDLQNNLPQNEFYEYYGPDFTLNVPPSNMENQNSPKDLEKIKNNILDRLSRIESVPSAPFQDRLPNREIPEAAEEDMDQR</sequence>
<comment type="caution">
    <text evidence="2">The sequence shown here is derived from an EMBL/GenBank/DDBJ whole genome shotgun (WGS) entry which is preliminary data.</text>
</comment>
<evidence type="ECO:0008006" key="4">
    <source>
        <dbReference type="Google" id="ProtNLM"/>
    </source>
</evidence>
<dbReference type="EMBL" id="JADFTS010000002">
    <property type="protein sequence ID" value="KAF9619421.1"/>
    <property type="molecule type" value="Genomic_DNA"/>
</dbReference>
<feature type="region of interest" description="Disordered" evidence="1">
    <location>
        <begin position="79"/>
        <end position="106"/>
    </location>
</feature>
<dbReference type="InterPro" id="IPR037138">
    <property type="entry name" value="His_deacetylse_dom_sf"/>
</dbReference>
<evidence type="ECO:0000313" key="2">
    <source>
        <dbReference type="EMBL" id="KAF9619421.1"/>
    </source>
</evidence>
<dbReference type="Gene3D" id="3.40.800.20">
    <property type="entry name" value="Histone deacetylase domain"/>
    <property type="match status" value="1"/>
</dbReference>
<evidence type="ECO:0000256" key="1">
    <source>
        <dbReference type="SAM" id="MobiDB-lite"/>
    </source>
</evidence>
<dbReference type="PANTHER" id="PTHR48252:SF77">
    <property type="entry name" value="HISTONE DEACETYLASE DOMAIN-CONTAINING PROTEIN"/>
    <property type="match status" value="1"/>
</dbReference>
<organism evidence="2 3">
    <name type="scientific">Coptis chinensis</name>
    <dbReference type="NCBI Taxonomy" id="261450"/>
    <lineage>
        <taxon>Eukaryota</taxon>
        <taxon>Viridiplantae</taxon>
        <taxon>Streptophyta</taxon>
        <taxon>Embryophyta</taxon>
        <taxon>Tracheophyta</taxon>
        <taxon>Spermatophyta</taxon>
        <taxon>Magnoliopsida</taxon>
        <taxon>Ranunculales</taxon>
        <taxon>Ranunculaceae</taxon>
        <taxon>Coptidoideae</taxon>
        <taxon>Coptis</taxon>
    </lineage>
</organism>
<dbReference type="AlphaFoldDB" id="A0A835MD62"/>
<keyword evidence="3" id="KW-1185">Reference proteome</keyword>